<sequence>MRLVLQASGSLRAAMWRPLQPPAVHDLLMIDDKPLCELSEEDVNDEPVVILGCGHVFTRTSMDGWLELVAREEVEEDGASSCYGAYEQDPSSGTWLRPAPLQGRAAPAKSCPQCKAPICNIFRYGRSLNKRMIDAAEIKHSLEANRLLMAADRKLALARADAGTRLVSCPDLQKAWDEVRGMVPQAQGAFLGYGKAVKLCQRMPTMAVYEATKGRNADMGAAPAQLHAVWAEVINVYKQAADLLEHAVKLASDHRATRTQVLALLALVRLRQQQIQDLGHRKSANMLHNMGQAQELMSNFATLEDNLDSEVRDGLRACAMQVKAPM</sequence>
<accession>A0AAW1PGH1</accession>
<gene>
    <name evidence="1" type="ORF">WJX72_007372</name>
</gene>
<protein>
    <submittedName>
        <fullName evidence="1">Uncharacterized protein</fullName>
    </submittedName>
</protein>
<evidence type="ECO:0000313" key="1">
    <source>
        <dbReference type="EMBL" id="KAK9808983.1"/>
    </source>
</evidence>
<reference evidence="1 2" key="1">
    <citation type="journal article" date="2024" name="Nat. Commun.">
        <title>Phylogenomics reveals the evolutionary origins of lichenization in chlorophyte algae.</title>
        <authorList>
            <person name="Puginier C."/>
            <person name="Libourel C."/>
            <person name="Otte J."/>
            <person name="Skaloud P."/>
            <person name="Haon M."/>
            <person name="Grisel S."/>
            <person name="Petersen M."/>
            <person name="Berrin J.G."/>
            <person name="Delaux P.M."/>
            <person name="Dal Grande F."/>
            <person name="Keller J."/>
        </authorList>
    </citation>
    <scope>NUCLEOTIDE SEQUENCE [LARGE SCALE GENOMIC DNA]</scope>
    <source>
        <strain evidence="1 2">SAG 2043</strain>
    </source>
</reference>
<dbReference type="Proteomes" id="UP001489004">
    <property type="component" value="Unassembled WGS sequence"/>
</dbReference>
<keyword evidence="2" id="KW-1185">Reference proteome</keyword>
<dbReference type="InterPro" id="IPR013083">
    <property type="entry name" value="Znf_RING/FYVE/PHD"/>
</dbReference>
<comment type="caution">
    <text evidence="1">The sequence shown here is derived from an EMBL/GenBank/DDBJ whole genome shotgun (WGS) entry which is preliminary data.</text>
</comment>
<name>A0AAW1PGH1_9CHLO</name>
<dbReference type="AlphaFoldDB" id="A0AAW1PGH1"/>
<organism evidence="1 2">
    <name type="scientific">[Myrmecia] bisecta</name>
    <dbReference type="NCBI Taxonomy" id="41462"/>
    <lineage>
        <taxon>Eukaryota</taxon>
        <taxon>Viridiplantae</taxon>
        <taxon>Chlorophyta</taxon>
        <taxon>core chlorophytes</taxon>
        <taxon>Trebouxiophyceae</taxon>
        <taxon>Trebouxiales</taxon>
        <taxon>Trebouxiaceae</taxon>
        <taxon>Myrmecia</taxon>
    </lineage>
</organism>
<dbReference type="EMBL" id="JALJOR010000011">
    <property type="protein sequence ID" value="KAK9808983.1"/>
    <property type="molecule type" value="Genomic_DNA"/>
</dbReference>
<proteinExistence type="predicted"/>
<dbReference type="Gene3D" id="3.30.40.10">
    <property type="entry name" value="Zinc/RING finger domain, C3HC4 (zinc finger)"/>
    <property type="match status" value="1"/>
</dbReference>
<evidence type="ECO:0000313" key="2">
    <source>
        <dbReference type="Proteomes" id="UP001489004"/>
    </source>
</evidence>